<feature type="region of interest" description="Disordered" evidence="4">
    <location>
        <begin position="1"/>
        <end position="91"/>
    </location>
</feature>
<dbReference type="GO" id="GO:1902369">
    <property type="term" value="P:negative regulation of RNA catabolic process"/>
    <property type="evidence" value="ECO:0007669"/>
    <property type="project" value="TreeGrafter"/>
</dbReference>
<comment type="subcellular location">
    <subcellularLocation>
        <location evidence="1">Nucleus</location>
    </subcellularLocation>
</comment>
<evidence type="ECO:0000256" key="4">
    <source>
        <dbReference type="SAM" id="MobiDB-lite"/>
    </source>
</evidence>
<dbReference type="GO" id="GO:0031048">
    <property type="term" value="P:regulatory ncRNA-mediated heterochromatin formation"/>
    <property type="evidence" value="ECO:0007669"/>
    <property type="project" value="TreeGrafter"/>
</dbReference>
<organism evidence="5 6">
    <name type="scientific">Oleoguttula mirabilis</name>
    <dbReference type="NCBI Taxonomy" id="1507867"/>
    <lineage>
        <taxon>Eukaryota</taxon>
        <taxon>Fungi</taxon>
        <taxon>Dikarya</taxon>
        <taxon>Ascomycota</taxon>
        <taxon>Pezizomycotina</taxon>
        <taxon>Dothideomycetes</taxon>
        <taxon>Dothideomycetidae</taxon>
        <taxon>Mycosphaerellales</taxon>
        <taxon>Teratosphaeriaceae</taxon>
        <taxon>Oleoguttula</taxon>
    </lineage>
</organism>
<feature type="region of interest" description="Disordered" evidence="4">
    <location>
        <begin position="201"/>
        <end position="244"/>
    </location>
</feature>
<dbReference type="PANTHER" id="PTHR13471">
    <property type="entry name" value="TETRATRICOPEPTIDE-LIKE HELICAL"/>
    <property type="match status" value="1"/>
</dbReference>
<comment type="caution">
    <text evidence="5">The sequence shown here is derived from an EMBL/GenBank/DDBJ whole genome shotgun (WGS) entry which is preliminary data.</text>
</comment>
<evidence type="ECO:0000256" key="3">
    <source>
        <dbReference type="ARBA" id="ARBA00023242"/>
    </source>
</evidence>
<feature type="compositionally biased region" description="Basic and acidic residues" evidence="4">
    <location>
        <begin position="217"/>
        <end position="230"/>
    </location>
</feature>
<comment type="similarity">
    <text evidence="2">Belongs to the NRDE2 family.</text>
</comment>
<dbReference type="PANTHER" id="PTHR13471:SF0">
    <property type="entry name" value="NUCLEAR EXOSOME REGULATOR NRDE2"/>
    <property type="match status" value="1"/>
</dbReference>
<accession>A0AAV9JJE7</accession>
<dbReference type="Proteomes" id="UP001324427">
    <property type="component" value="Unassembled WGS sequence"/>
</dbReference>
<keyword evidence="6" id="KW-1185">Reference proteome</keyword>
<dbReference type="EMBL" id="JAVFHQ010000020">
    <property type="protein sequence ID" value="KAK4545327.1"/>
    <property type="molecule type" value="Genomic_DNA"/>
</dbReference>
<dbReference type="Pfam" id="PF08424">
    <property type="entry name" value="NRDE-2"/>
    <property type="match status" value="1"/>
</dbReference>
<feature type="region of interest" description="Disordered" evidence="4">
    <location>
        <begin position="149"/>
        <end position="182"/>
    </location>
</feature>
<feature type="compositionally biased region" description="Acidic residues" evidence="4">
    <location>
        <begin position="231"/>
        <end position="244"/>
    </location>
</feature>
<proteinExistence type="inferred from homology"/>
<sequence>MATVPKFGSFKPKARRTGGEEAETKHSHEPAHDLERRSTLTHEPTNRNERRSKEAVREGSGRRHHSDDHHSKSREERGPRKKVIPANEVGETTLFIADRRGDCKNVEYGSLHRYSVPQYHRSGYGHLVGTPANIKINRDESTEKAAVLSRKTWQGGERSNRPLSGRSQPQHERRLRVIRPNQPTAGLEIQNDFIALRPKLKRKRGSNASEDGAAEAVDYRSVEGKAKPSQDDDDLEYASDSDDDKVADDLDLRMRQENAALIRRTKQQPSELEAWLALIEHQAAVIRPGADTSLLTAAEKRTLADVRLSIYDQALKHTRTGEPGHETLILGMIQQGSLIWERSKLATKWAEVLKASPGSIPLWTTYLDFVQTNHLSFKYEQCKTAYTDCLKILHNARLGASPGESDDVSTAQLYVVLRLTAFMRDAGYDELAYALWQLLLENNFFKPNDVSDRKVRLDALEDFWDSEVPRIGEEGAEGWSHYAQHGGRTTRSATSTDLQPLEAARLILSFAEQEIERFGGLHLPAVADDDLAMADPFRHVLFSDLQEVFQVLDVDLPKTALINAFLNFVHLPAVPSDCNETEVRTWEADQYLRTEAAGTSSSEQFGGISNERQTTFSLFHNAFETFHASGSPGKQVVNFADQVLERVGSAQPGNDRLAEYHIAYQLHLLPTEARKTAKRLLKAKPSSLRLYNAFALTEARLEGRAAKADEIWNIALKMGSGFSEEVRDDAVLLWHSWMSTKLHHENHQHALHLLLCMSDDHLDPKNHQRSSLAITASQTLKATQFFESGWEQMLWKRKHGHAALFAECHLMFAYLIHDLALEAGLATGEKYRARLGHCHTTGAMELLHQAQASLAKLHINHHRPYKPAMVREIAADSIRSFPNNSVFLELYAQVQAHFRIEDRVRASLQEQLLGGSGASIISWSFAVTEELRRCTTEVSGSTEHSVRSTFARALLQPDSTVKHSLALWTRWFRFEHPLRYVHLDPPRVLTEAQRKQALQRARQVFLDGLRDLPWSKAWVIMGLHAFVRDGGMSRKELKQVYDVLAERELRVRVELEETEDAIAEIGDA</sequence>
<evidence type="ECO:0000313" key="5">
    <source>
        <dbReference type="EMBL" id="KAK4545327.1"/>
    </source>
</evidence>
<evidence type="ECO:0000256" key="1">
    <source>
        <dbReference type="ARBA" id="ARBA00004123"/>
    </source>
</evidence>
<reference evidence="5 6" key="1">
    <citation type="submission" date="2021-11" db="EMBL/GenBank/DDBJ databases">
        <title>Black yeast isolated from Biological Soil Crust.</title>
        <authorList>
            <person name="Kurbessoian T."/>
        </authorList>
    </citation>
    <scope>NUCLEOTIDE SEQUENCE [LARGE SCALE GENOMIC DNA]</scope>
    <source>
        <strain evidence="5 6">CCFEE 5522</strain>
    </source>
</reference>
<evidence type="ECO:0000313" key="6">
    <source>
        <dbReference type="Proteomes" id="UP001324427"/>
    </source>
</evidence>
<keyword evidence="3" id="KW-0539">Nucleus</keyword>
<dbReference type="InterPro" id="IPR013633">
    <property type="entry name" value="NRDE-2"/>
</dbReference>
<evidence type="ECO:0000256" key="2">
    <source>
        <dbReference type="ARBA" id="ARBA00009265"/>
    </source>
</evidence>
<evidence type="ECO:0008006" key="7">
    <source>
        <dbReference type="Google" id="ProtNLM"/>
    </source>
</evidence>
<feature type="compositionally biased region" description="Basic and acidic residues" evidence="4">
    <location>
        <begin position="17"/>
        <end position="78"/>
    </location>
</feature>
<name>A0AAV9JJE7_9PEZI</name>
<gene>
    <name evidence="5" type="ORF">LTR36_003507</name>
</gene>
<protein>
    <recommendedName>
        <fullName evidence="7">DUF1740-domain-containing protein</fullName>
    </recommendedName>
</protein>
<dbReference type="AlphaFoldDB" id="A0AAV9JJE7"/>
<dbReference type="GO" id="GO:0071013">
    <property type="term" value="C:catalytic step 2 spliceosome"/>
    <property type="evidence" value="ECO:0007669"/>
    <property type="project" value="TreeGrafter"/>
</dbReference>